<feature type="transmembrane region" description="Helical" evidence="7">
    <location>
        <begin position="299"/>
        <end position="319"/>
    </location>
</feature>
<feature type="transmembrane region" description="Helical" evidence="7">
    <location>
        <begin position="326"/>
        <end position="343"/>
    </location>
</feature>
<comment type="catalytic activity">
    <reaction evidence="7">
        <text>L-cysteinyl-[prolipoprotein] + a 1,2-diacyl-sn-glycero-3-phospho-(1'-sn-glycerol) = an S-1,2-diacyl-sn-glyceryl-L-cysteinyl-[prolipoprotein] + sn-glycerol 1-phosphate + H(+)</text>
        <dbReference type="Rhea" id="RHEA:56712"/>
        <dbReference type="Rhea" id="RHEA-COMP:14679"/>
        <dbReference type="Rhea" id="RHEA-COMP:14680"/>
        <dbReference type="ChEBI" id="CHEBI:15378"/>
        <dbReference type="ChEBI" id="CHEBI:29950"/>
        <dbReference type="ChEBI" id="CHEBI:57685"/>
        <dbReference type="ChEBI" id="CHEBI:64716"/>
        <dbReference type="ChEBI" id="CHEBI:140658"/>
        <dbReference type="EC" id="2.5.1.145"/>
    </reaction>
</comment>
<dbReference type="Pfam" id="PF01790">
    <property type="entry name" value="LGT"/>
    <property type="match status" value="2"/>
</dbReference>
<protein>
    <recommendedName>
        <fullName evidence="7">Phosphatidylglycerol--prolipoprotein diacylglyceryl transferase</fullName>
        <ecNumber evidence="7">2.5.1.145</ecNumber>
    </recommendedName>
</protein>
<dbReference type="HAMAP" id="MF_01147">
    <property type="entry name" value="Lgt"/>
    <property type="match status" value="1"/>
</dbReference>
<evidence type="ECO:0000313" key="9">
    <source>
        <dbReference type="Proteomes" id="UP000614216"/>
    </source>
</evidence>
<feature type="transmembrane region" description="Helical" evidence="7">
    <location>
        <begin position="27"/>
        <end position="47"/>
    </location>
</feature>
<evidence type="ECO:0000256" key="4">
    <source>
        <dbReference type="ARBA" id="ARBA00022692"/>
    </source>
</evidence>
<keyword evidence="9" id="KW-1185">Reference proteome</keyword>
<dbReference type="EMBL" id="JAEUGD010000004">
    <property type="protein sequence ID" value="MBL6445245.1"/>
    <property type="molecule type" value="Genomic_DNA"/>
</dbReference>
<dbReference type="RefSeq" id="WP_202854783.1">
    <property type="nucleotide sequence ID" value="NZ_JAEUGD010000004.1"/>
</dbReference>
<comment type="similarity">
    <text evidence="1 7">Belongs to the Lgt family.</text>
</comment>
<feature type="transmembrane region" description="Helical" evidence="7">
    <location>
        <begin position="100"/>
        <end position="125"/>
    </location>
</feature>
<accession>A0A937FVR5</accession>
<dbReference type="GO" id="GO:0008961">
    <property type="term" value="F:phosphatidylglycerol-prolipoprotein diacylglyceryl transferase activity"/>
    <property type="evidence" value="ECO:0007669"/>
    <property type="project" value="UniProtKB-UniRule"/>
</dbReference>
<keyword evidence="5 7" id="KW-1133">Transmembrane helix</keyword>
<feature type="binding site" evidence="7">
    <location>
        <position position="166"/>
    </location>
    <ligand>
        <name>a 1,2-diacyl-sn-glycero-3-phospho-(1'-sn-glycerol)</name>
        <dbReference type="ChEBI" id="CHEBI:64716"/>
    </ligand>
</feature>
<dbReference type="PANTHER" id="PTHR30589">
    <property type="entry name" value="PROLIPOPROTEIN DIACYLGLYCERYL TRANSFERASE"/>
    <property type="match status" value="1"/>
</dbReference>
<evidence type="ECO:0000256" key="7">
    <source>
        <dbReference type="HAMAP-Rule" id="MF_01147"/>
    </source>
</evidence>
<gene>
    <name evidence="7" type="primary">lgt</name>
    <name evidence="8" type="ORF">JMN32_02925</name>
</gene>
<dbReference type="AlphaFoldDB" id="A0A937FVR5"/>
<dbReference type="GO" id="GO:0042158">
    <property type="term" value="P:lipoprotein biosynthetic process"/>
    <property type="evidence" value="ECO:0007669"/>
    <property type="project" value="UniProtKB-UniRule"/>
</dbReference>
<comment type="function">
    <text evidence="7">Catalyzes the transfer of the diacylglyceryl group from phosphatidylglycerol to the sulfhydryl group of the N-terminal cysteine of a prolipoprotein, the first step in the formation of mature lipoproteins.</text>
</comment>
<dbReference type="Proteomes" id="UP000614216">
    <property type="component" value="Unassembled WGS sequence"/>
</dbReference>
<comment type="subcellular location">
    <subcellularLocation>
        <location evidence="7">Cell membrane</location>
        <topology evidence="7">Multi-pass membrane protein</topology>
    </subcellularLocation>
</comment>
<feature type="transmembrane region" description="Helical" evidence="7">
    <location>
        <begin position="59"/>
        <end position="80"/>
    </location>
</feature>
<proteinExistence type="inferred from homology"/>
<organism evidence="8 9">
    <name type="scientific">Fulvivirga marina</name>
    <dbReference type="NCBI Taxonomy" id="2494733"/>
    <lineage>
        <taxon>Bacteria</taxon>
        <taxon>Pseudomonadati</taxon>
        <taxon>Bacteroidota</taxon>
        <taxon>Cytophagia</taxon>
        <taxon>Cytophagales</taxon>
        <taxon>Fulvivirgaceae</taxon>
        <taxon>Fulvivirga</taxon>
    </lineage>
</organism>
<dbReference type="EC" id="2.5.1.145" evidence="7"/>
<evidence type="ECO:0000313" key="8">
    <source>
        <dbReference type="EMBL" id="MBL6445245.1"/>
    </source>
</evidence>
<comment type="pathway">
    <text evidence="7">Protein modification; lipoprotein biosynthesis (diacylglyceryl transfer).</text>
</comment>
<evidence type="ECO:0000256" key="6">
    <source>
        <dbReference type="ARBA" id="ARBA00023136"/>
    </source>
</evidence>
<sequence length="391" mass="45233">MSILSYIIWNTDPEFFTIPLLDRPVRYYGLLFALAFLITQQIMFYIYRKEGKPERDVETLTIYMVIATILGARLGHVLFYEPDKYLSNPIDILKIWEGGLASHGAAFGILFALWLYVNYKIIININPLSKPKKRFIFEKQKRPHQSYLQVVDRIVIVVALAGCMIRTGNFMNSEIYGIPSKSEYGVIFAHDVERTFDAYTSPIKNIDFEKDETRELNAQGYVPIKLKIDFKNQPDIINDESIEFYFNGKFKETLNYSYVSEHIYQPKDQVLDYKVSKNNDGSYSAVVNTYGIPRHPTQLYEAGTSLAIFFLLLALWWKYKNETPPGLLLGLFLILLFGLRFVHELFKENQVAFEDEMTYNMGQILSIPLIIAGIIILFKALSKGRHKEIDG</sequence>
<evidence type="ECO:0000256" key="1">
    <source>
        <dbReference type="ARBA" id="ARBA00007150"/>
    </source>
</evidence>
<dbReference type="InterPro" id="IPR001640">
    <property type="entry name" value="Lgt"/>
</dbReference>
<keyword evidence="3 7" id="KW-0808">Transferase</keyword>
<evidence type="ECO:0000256" key="2">
    <source>
        <dbReference type="ARBA" id="ARBA00022475"/>
    </source>
</evidence>
<evidence type="ECO:0000256" key="3">
    <source>
        <dbReference type="ARBA" id="ARBA00022679"/>
    </source>
</evidence>
<keyword evidence="2 7" id="KW-1003">Cell membrane</keyword>
<keyword evidence="6 7" id="KW-0472">Membrane</keyword>
<reference evidence="8" key="1">
    <citation type="submission" date="2021-01" db="EMBL/GenBank/DDBJ databases">
        <title>Fulvivirga kasyanovii gen. nov., sp nov., a novel member of the phylum Bacteroidetes isolated from seawater in a mussel farm.</title>
        <authorList>
            <person name="Zhao L.-H."/>
            <person name="Wang Z.-J."/>
        </authorList>
    </citation>
    <scope>NUCLEOTIDE SEQUENCE</scope>
    <source>
        <strain evidence="8">29W222</strain>
    </source>
</reference>
<dbReference type="GO" id="GO:0005886">
    <property type="term" value="C:plasma membrane"/>
    <property type="evidence" value="ECO:0007669"/>
    <property type="project" value="UniProtKB-SubCell"/>
</dbReference>
<name>A0A937FVR5_9BACT</name>
<evidence type="ECO:0000256" key="5">
    <source>
        <dbReference type="ARBA" id="ARBA00022989"/>
    </source>
</evidence>
<keyword evidence="4 7" id="KW-0812">Transmembrane</keyword>
<feature type="transmembrane region" description="Helical" evidence="7">
    <location>
        <begin position="363"/>
        <end position="381"/>
    </location>
</feature>
<dbReference type="PANTHER" id="PTHR30589:SF0">
    <property type="entry name" value="PHOSPHATIDYLGLYCEROL--PROLIPOPROTEIN DIACYLGLYCERYL TRANSFERASE"/>
    <property type="match status" value="1"/>
</dbReference>
<comment type="caution">
    <text evidence="8">The sequence shown here is derived from an EMBL/GenBank/DDBJ whole genome shotgun (WGS) entry which is preliminary data.</text>
</comment>
<dbReference type="PROSITE" id="PS01311">
    <property type="entry name" value="LGT"/>
    <property type="match status" value="1"/>
</dbReference>